<evidence type="ECO:0000313" key="2">
    <source>
        <dbReference type="EMBL" id="SDS87403.1"/>
    </source>
</evidence>
<name>A0A1H1VRM3_9BRAD</name>
<dbReference type="Proteomes" id="UP000243904">
    <property type="component" value="Chromosome I"/>
</dbReference>
<proteinExistence type="predicted"/>
<feature type="signal peptide" evidence="1">
    <location>
        <begin position="1"/>
        <end position="23"/>
    </location>
</feature>
<gene>
    <name evidence="2" type="ORF">SAMN05444158_3523</name>
</gene>
<reference evidence="3" key="1">
    <citation type="submission" date="2016-10" db="EMBL/GenBank/DDBJ databases">
        <authorList>
            <person name="Varghese N."/>
            <person name="Submissions S."/>
        </authorList>
    </citation>
    <scope>NUCLEOTIDE SEQUENCE [LARGE SCALE GENOMIC DNA]</scope>
    <source>
        <strain evidence="3">GAS369</strain>
    </source>
</reference>
<dbReference type="AlphaFoldDB" id="A0A1H1VRM3"/>
<accession>A0A1H1VRM3</accession>
<dbReference type="EMBL" id="LT629750">
    <property type="protein sequence ID" value="SDS87403.1"/>
    <property type="molecule type" value="Genomic_DNA"/>
</dbReference>
<protein>
    <submittedName>
        <fullName evidence="2">Uncharacterized protein</fullName>
    </submittedName>
</protein>
<keyword evidence="3" id="KW-1185">Reference proteome</keyword>
<feature type="chain" id="PRO_5009263599" evidence="1">
    <location>
        <begin position="24"/>
        <end position="103"/>
    </location>
</feature>
<dbReference type="RefSeq" id="WP_146688177.1">
    <property type="nucleotide sequence ID" value="NZ_LT629750.1"/>
</dbReference>
<evidence type="ECO:0000313" key="3">
    <source>
        <dbReference type="Proteomes" id="UP000243904"/>
    </source>
</evidence>
<keyword evidence="1" id="KW-0732">Signal</keyword>
<evidence type="ECO:0000256" key="1">
    <source>
        <dbReference type="SAM" id="SignalP"/>
    </source>
</evidence>
<organism evidence="2 3">
    <name type="scientific">Bradyrhizobium canariense</name>
    <dbReference type="NCBI Taxonomy" id="255045"/>
    <lineage>
        <taxon>Bacteria</taxon>
        <taxon>Pseudomonadati</taxon>
        <taxon>Pseudomonadota</taxon>
        <taxon>Alphaproteobacteria</taxon>
        <taxon>Hyphomicrobiales</taxon>
        <taxon>Nitrobacteraceae</taxon>
        <taxon>Bradyrhizobium</taxon>
    </lineage>
</organism>
<sequence>MTKISLMRAGVIAVAMLATPAMAQEAIQEPGAMGQNYPDSNYLTGGYGVRGTPGPGFYYRHGYAPGVAVEVPSRVIIVAPAEAAGPYTYEGPGPYAYYNGPDY</sequence>